<feature type="domain" description="G-protein coupled receptors family 1 profile" evidence="13">
    <location>
        <begin position="514"/>
        <end position="576"/>
    </location>
</feature>
<evidence type="ECO:0000313" key="14">
    <source>
        <dbReference type="EMBL" id="KAG7171637.1"/>
    </source>
</evidence>
<dbReference type="SUPFAM" id="SSF81321">
    <property type="entry name" value="Family A G protein-coupled receptor-like"/>
    <property type="match status" value="1"/>
</dbReference>
<dbReference type="Gene3D" id="1.20.1070.10">
    <property type="entry name" value="Rhodopsin 7-helix transmembrane proteins"/>
    <property type="match status" value="1"/>
</dbReference>
<evidence type="ECO:0000256" key="12">
    <source>
        <dbReference type="SAM" id="Phobius"/>
    </source>
</evidence>
<feature type="transmembrane region" description="Helical" evidence="12">
    <location>
        <begin position="559"/>
        <end position="578"/>
    </location>
</feature>
<evidence type="ECO:0000256" key="10">
    <source>
        <dbReference type="ARBA" id="ARBA00023224"/>
    </source>
</evidence>
<feature type="compositionally biased region" description="Basic and acidic residues" evidence="11">
    <location>
        <begin position="952"/>
        <end position="968"/>
    </location>
</feature>
<evidence type="ECO:0000256" key="2">
    <source>
        <dbReference type="ARBA" id="ARBA00010663"/>
    </source>
</evidence>
<feature type="compositionally biased region" description="Pro residues" evidence="11">
    <location>
        <begin position="298"/>
        <end position="322"/>
    </location>
</feature>
<sequence length="1049" mass="113412">SEQHQPTHLQTHPPNPTSSKPHPPNPTLQTHPPNPTFIAVTIVIQPGRSHLTVGYVCSQKDLRHLLYPAHPFNPTPPTPPQPHPTSPTPFNPTPFNPTPPTPPTPPPSTPPHQPHPFNPTPPTPPYQPHPTNPTPPTPTPPTPPHQPHPTNPSPFQPHPTNPTTNPSPVQPHPSLTPPQPHLSTPPHQPHPTNPSPFNPTPPHQPHPFNPTPPHQPHPTNPTHQPHPTNPQSTNPSPLQPTPPTPALQPHPTNPTPPAPPFNNPTPPTPPHQPPPHQPHPHQPNPTNPTPTNLHPHQPHPTNPSPFNPTPPTPPLQPHPTNPSPFQLHPTNSTPPTPPHQPHPTNPTPPTPPPPQPHPRPTPPHQPHPHQPHPPSTPPLQPHPSTPPHQPHPTSPTPSTPPHQPHPNPTPPTPNPFNPPSPHPTTQPQPLQPHPPHQPQPRSTPQPHPSTHPSPTLHPIHAASLVGPAGGSQKQRSSFFRTQSRGQVSESSSIKYDQRRGSTNTNIVQPVTHVSKREVKAAKSLSIIVLFFMISWFPLYTINCVQAFCDDCKVHPDLMFFTIILTHLNSAINPFLYAYHMKDFRNALKMFILHRLLRRPVDLDYAYGRSLVSPHHSTLYRVNVTGAAPLTNLHTPHAQATPISGSLSPLPGTPIGELRSQSSTMCSCGPISSPRNVSPSLSFPPSPNMPMSTSRTIQDTPSLALRPRAATITSHTSPASARTPMATADDPSQPLLSLTAPLQQTRMSATLPAATLPPFSLSHTVDPVVPTQHNITAPHLDNLTVCVVDMNSTKSDVSREPTVNSCSTTTCDIVQEDVSGIMISGITATPSVLTSEAGLPVSRDQMETDISTHSLSAVTASSSSVLSAITSSSDFVGNETRCDAIEDQVLEYIPCKKKMNNCTLKPNMSSCETLQSIHSCIETNFSNTSNLTRCGSKKEKQEETDSTTQLTKQQKESETQIEEVIKAGDGRGVPQPTKDTSATIPNGNVWNSPAVPLDTNGSKTQSEDYTSTCDASSFPCLGSTIEQKKLGTPREGLNPRGTDGCHTEQS</sequence>
<dbReference type="PANTHER" id="PTHR24246:SF27">
    <property type="entry name" value="ADENOSINE RECEPTOR, ISOFORM A"/>
    <property type="match status" value="1"/>
</dbReference>
<feature type="compositionally biased region" description="Pro residues" evidence="11">
    <location>
        <begin position="332"/>
        <end position="365"/>
    </location>
</feature>
<feature type="non-terminal residue" evidence="14">
    <location>
        <position position="1049"/>
    </location>
</feature>
<dbReference type="PRINTS" id="PR01217">
    <property type="entry name" value="PRICHEXTENSN"/>
</dbReference>
<feature type="region of interest" description="Disordered" evidence="11">
    <location>
        <begin position="68"/>
        <end position="500"/>
    </location>
</feature>
<reference evidence="14" key="1">
    <citation type="journal article" date="2021" name="Sci. Adv.">
        <title>The American lobster genome reveals insights on longevity, neural, and immune adaptations.</title>
        <authorList>
            <person name="Polinski J.M."/>
            <person name="Zimin A.V."/>
            <person name="Clark K.F."/>
            <person name="Kohn A.B."/>
            <person name="Sadowski N."/>
            <person name="Timp W."/>
            <person name="Ptitsyn A."/>
            <person name="Khanna P."/>
            <person name="Romanova D.Y."/>
            <person name="Williams P."/>
            <person name="Greenwood S.J."/>
            <person name="Moroz L.L."/>
            <person name="Walt D.R."/>
            <person name="Bodnar A.G."/>
        </authorList>
    </citation>
    <scope>NUCLEOTIDE SEQUENCE</scope>
    <source>
        <strain evidence="14">GMGI-L3</strain>
    </source>
</reference>
<feature type="compositionally biased region" description="Pro residues" evidence="11">
    <location>
        <begin position="13"/>
        <end position="26"/>
    </location>
</feature>
<evidence type="ECO:0000256" key="8">
    <source>
        <dbReference type="ARBA" id="ARBA00023170"/>
    </source>
</evidence>
<keyword evidence="6" id="KW-0297">G-protein coupled receptor</keyword>
<feature type="compositionally biased region" description="Pro residues" evidence="11">
    <location>
        <begin position="371"/>
        <end position="451"/>
    </location>
</feature>
<dbReference type="PROSITE" id="PS50262">
    <property type="entry name" value="G_PROTEIN_RECEP_F1_2"/>
    <property type="match status" value="1"/>
</dbReference>
<dbReference type="GO" id="GO:0001973">
    <property type="term" value="P:G protein-coupled adenosine receptor signaling pathway"/>
    <property type="evidence" value="ECO:0007669"/>
    <property type="project" value="TreeGrafter"/>
</dbReference>
<feature type="compositionally biased region" description="Low complexity" evidence="11">
    <location>
        <begin position="220"/>
        <end position="236"/>
    </location>
</feature>
<feature type="transmembrane region" description="Helical" evidence="12">
    <location>
        <begin position="524"/>
        <end position="547"/>
    </location>
</feature>
<dbReference type="EMBL" id="JAHLQT010012015">
    <property type="protein sequence ID" value="KAG7171637.1"/>
    <property type="molecule type" value="Genomic_DNA"/>
</dbReference>
<dbReference type="InterPro" id="IPR017452">
    <property type="entry name" value="GPCR_Rhodpsn_7TM"/>
</dbReference>
<keyword evidence="9" id="KW-0325">Glycoprotein</keyword>
<evidence type="ECO:0000256" key="3">
    <source>
        <dbReference type="ARBA" id="ARBA00022475"/>
    </source>
</evidence>
<evidence type="ECO:0000256" key="11">
    <source>
        <dbReference type="SAM" id="MobiDB-lite"/>
    </source>
</evidence>
<feature type="region of interest" description="Disordered" evidence="11">
    <location>
        <begin position="1"/>
        <end position="34"/>
    </location>
</feature>
<feature type="compositionally biased region" description="Polar residues" evidence="11">
    <location>
        <begin position="976"/>
        <end position="990"/>
    </location>
</feature>
<dbReference type="GO" id="GO:0005886">
    <property type="term" value="C:plasma membrane"/>
    <property type="evidence" value="ECO:0007669"/>
    <property type="project" value="UniProtKB-SubCell"/>
</dbReference>
<feature type="compositionally biased region" description="Polar residues" evidence="11">
    <location>
        <begin position="1"/>
        <end position="10"/>
    </location>
</feature>
<keyword evidence="5 12" id="KW-1133">Transmembrane helix</keyword>
<keyword evidence="3" id="KW-1003">Cell membrane</keyword>
<evidence type="ECO:0000256" key="6">
    <source>
        <dbReference type="ARBA" id="ARBA00023040"/>
    </source>
</evidence>
<comment type="subcellular location">
    <subcellularLocation>
        <location evidence="1">Cell membrane</location>
        <topology evidence="1">Multi-pass membrane protein</topology>
    </subcellularLocation>
</comment>
<comment type="caution">
    <text evidence="14">The sequence shown here is derived from an EMBL/GenBank/DDBJ whole genome shotgun (WGS) entry which is preliminary data.</text>
</comment>
<evidence type="ECO:0000256" key="9">
    <source>
        <dbReference type="ARBA" id="ARBA00023180"/>
    </source>
</evidence>
<feature type="non-terminal residue" evidence="14">
    <location>
        <position position="1"/>
    </location>
</feature>
<evidence type="ECO:0000256" key="7">
    <source>
        <dbReference type="ARBA" id="ARBA00023136"/>
    </source>
</evidence>
<keyword evidence="10" id="KW-0807">Transducer</keyword>
<dbReference type="PANTHER" id="PTHR24246">
    <property type="entry name" value="OLFACTORY RECEPTOR AND ADENOSINE RECEPTOR"/>
    <property type="match status" value="1"/>
</dbReference>
<feature type="compositionally biased region" description="Pro residues" evidence="11">
    <location>
        <begin position="237"/>
        <end position="288"/>
    </location>
</feature>
<dbReference type="GO" id="GO:0007189">
    <property type="term" value="P:adenylate cyclase-activating G protein-coupled receptor signaling pathway"/>
    <property type="evidence" value="ECO:0007669"/>
    <property type="project" value="TreeGrafter"/>
</dbReference>
<evidence type="ECO:0000256" key="4">
    <source>
        <dbReference type="ARBA" id="ARBA00022692"/>
    </source>
</evidence>
<name>A0A8J5N1S1_HOMAM</name>
<dbReference type="GO" id="GO:0004930">
    <property type="term" value="F:G protein-coupled receptor activity"/>
    <property type="evidence" value="ECO:0007669"/>
    <property type="project" value="UniProtKB-KW"/>
</dbReference>
<gene>
    <name evidence="14" type="primary">olpB-L7</name>
    <name evidence="14" type="ORF">Hamer_G014776</name>
</gene>
<proteinExistence type="inferred from homology"/>
<comment type="similarity">
    <text evidence="2">Belongs to the G-protein coupled receptor 1 family.</text>
</comment>
<accession>A0A8J5N1S1</accession>
<keyword evidence="4 12" id="KW-0812">Transmembrane</keyword>
<evidence type="ECO:0000256" key="5">
    <source>
        <dbReference type="ARBA" id="ARBA00022989"/>
    </source>
</evidence>
<evidence type="ECO:0000256" key="1">
    <source>
        <dbReference type="ARBA" id="ARBA00004651"/>
    </source>
</evidence>
<feature type="compositionally biased region" description="Pro residues" evidence="11">
    <location>
        <begin position="168"/>
        <end position="180"/>
    </location>
</feature>
<feature type="compositionally biased region" description="Polar residues" evidence="11">
    <location>
        <begin position="998"/>
        <end position="1014"/>
    </location>
</feature>
<dbReference type="InterPro" id="IPR000276">
    <property type="entry name" value="GPCR_Rhodpsn"/>
</dbReference>
<feature type="compositionally biased region" description="Pro residues" evidence="11">
    <location>
        <begin position="186"/>
        <end position="219"/>
    </location>
</feature>
<evidence type="ECO:0000259" key="13">
    <source>
        <dbReference type="PROSITE" id="PS50262"/>
    </source>
</evidence>
<organism evidence="14 15">
    <name type="scientific">Homarus americanus</name>
    <name type="common">American lobster</name>
    <dbReference type="NCBI Taxonomy" id="6706"/>
    <lineage>
        <taxon>Eukaryota</taxon>
        <taxon>Metazoa</taxon>
        <taxon>Ecdysozoa</taxon>
        <taxon>Arthropoda</taxon>
        <taxon>Crustacea</taxon>
        <taxon>Multicrustacea</taxon>
        <taxon>Malacostraca</taxon>
        <taxon>Eumalacostraca</taxon>
        <taxon>Eucarida</taxon>
        <taxon>Decapoda</taxon>
        <taxon>Pleocyemata</taxon>
        <taxon>Astacidea</taxon>
        <taxon>Nephropoidea</taxon>
        <taxon>Nephropidae</taxon>
        <taxon>Homarus</taxon>
    </lineage>
</organism>
<dbReference type="Proteomes" id="UP000747542">
    <property type="component" value="Unassembled WGS sequence"/>
</dbReference>
<keyword evidence="15" id="KW-1185">Reference proteome</keyword>
<keyword evidence="7 12" id="KW-0472">Membrane</keyword>
<feature type="compositionally biased region" description="Pro residues" evidence="11">
    <location>
        <begin position="71"/>
        <end position="160"/>
    </location>
</feature>
<feature type="region of interest" description="Disordered" evidence="11">
    <location>
        <begin position="711"/>
        <end position="732"/>
    </location>
</feature>
<feature type="compositionally biased region" description="Polar residues" evidence="11">
    <location>
        <begin position="471"/>
        <end position="500"/>
    </location>
</feature>
<feature type="region of interest" description="Disordered" evidence="11">
    <location>
        <begin position="929"/>
        <end position="1049"/>
    </location>
</feature>
<dbReference type="Pfam" id="PF00001">
    <property type="entry name" value="7tm_1"/>
    <property type="match status" value="1"/>
</dbReference>
<evidence type="ECO:0000313" key="15">
    <source>
        <dbReference type="Proteomes" id="UP000747542"/>
    </source>
</evidence>
<protein>
    <submittedName>
        <fullName evidence="14">Cell surface glycoprotein 1-like 7</fullName>
    </submittedName>
</protein>
<keyword evidence="8" id="KW-0675">Receptor</keyword>
<dbReference type="AlphaFoldDB" id="A0A8J5N1S1"/>
<feature type="region of interest" description="Disordered" evidence="11">
    <location>
        <begin position="675"/>
        <end position="695"/>
    </location>
</feature>